<evidence type="ECO:0000256" key="12">
    <source>
        <dbReference type="PROSITE-ProRule" id="PRU00110"/>
    </source>
</evidence>
<dbReference type="SUPFAM" id="SSF47384">
    <property type="entry name" value="Homodimeric domain of signal transducing histidine kinase"/>
    <property type="match status" value="1"/>
</dbReference>
<feature type="transmembrane region" description="Helical" evidence="14">
    <location>
        <begin position="288"/>
        <end position="307"/>
    </location>
</feature>
<feature type="transmembrane region" description="Helical" evidence="14">
    <location>
        <begin position="228"/>
        <end position="244"/>
    </location>
</feature>
<feature type="domain" description="HPt" evidence="18">
    <location>
        <begin position="837"/>
        <end position="936"/>
    </location>
</feature>
<feature type="modified residue" description="Phosphohistidine" evidence="12">
    <location>
        <position position="876"/>
    </location>
</feature>
<keyword evidence="8" id="KW-0067">ATP-binding</keyword>
<keyword evidence="9 14" id="KW-1133">Transmembrane helix</keyword>
<feature type="transmembrane region" description="Helical" evidence="14">
    <location>
        <begin position="264"/>
        <end position="281"/>
    </location>
</feature>
<dbReference type="PANTHER" id="PTHR45339:SF1">
    <property type="entry name" value="HYBRID SIGNAL TRANSDUCTION HISTIDINE KINASE J"/>
    <property type="match status" value="1"/>
</dbReference>
<dbReference type="InterPro" id="IPR036641">
    <property type="entry name" value="HPT_dom_sf"/>
</dbReference>
<keyword evidence="10" id="KW-0902">Two-component regulatory system</keyword>
<keyword evidence="11 14" id="KW-0472">Membrane</keyword>
<evidence type="ECO:0000256" key="11">
    <source>
        <dbReference type="ARBA" id="ARBA00023136"/>
    </source>
</evidence>
<dbReference type="InterPro" id="IPR003661">
    <property type="entry name" value="HisK_dim/P_dom"/>
</dbReference>
<dbReference type="SUPFAM" id="SSF55874">
    <property type="entry name" value="ATPase domain of HSP90 chaperone/DNA topoisomerase II/histidine kinase"/>
    <property type="match status" value="1"/>
</dbReference>
<dbReference type="SMART" id="SM00388">
    <property type="entry name" value="HisKA"/>
    <property type="match status" value="1"/>
</dbReference>
<dbReference type="PROSITE" id="PS50109">
    <property type="entry name" value="HIS_KIN"/>
    <property type="match status" value="1"/>
</dbReference>
<sequence length="1015" mass="108964">MSKQCRARLSPLLLLLCVLVSPAYAVVVDDVAQPVSLAGQWQFKLGDDPAWAMPELDASQWQATAVPGHAPAGHAGYSGMLWFRLAVQLDTSKQNVRENMGRLAVSLGGVISAYEIYAGGIKLGGVGGLPPNAAAVYDKHATFSIPAEAIDADGRVVLALRVWRDPAIGSSWETGPHLGEYLLGTIGDLRQKQVSAAILPEFLLAVLYLVLGVYHLLIARRNPILKEFLWFGLLSLVLAGYTFETSQSKFFLDVPYLWHKKAEFVFLYIMPVVFANTLLGATRTPPNLMTHGFAVIFVLFFVTAVVLPLDLTLRYTLRPFQAIGALWAFSMAVMLGWRAYRGSRSAMGVVVLMMLLGLAVVNDVILESAILGTESLLYIVAALLIFLIALMMAERYTEILKQLEFSVEQRTVELVHANTELEGALATKGQFLAKMSHELRTPMNAILGLTRLGLATDLNPQQRDYFSKVESSAAGLQGIIDNVLDFSRLEDGELACAPIPFAPGQLVGDLSERWGVRAEEAGLTFNVSFDEQIPEAVLGDAVRINQVLDSLLSNAVEFTEQGSVQLDVTCAQASGAAASIRFSVADTGPGIEPEQQVQLFDAFSQADNSMTREHGGTGLGLALAQKLVQLMQGNITLQSVPGAGSTFSFELMLPITDALPAEVSDNQPLDLTPIRGARILLVDDAPLNLQVAGELLRQAKLIVDTAENGAEAVEKVNAAPYDLVLMDVQMPVMDGYTATRAIRANPQFTALPVLAMTANAMPQDREQGEAAGMNAYIPKPVAPDDLYAALLKWIAPGERDFDETEFAATEPAASVDELPESMPGLNLKEGLARVGGNTTLYLSLLQDLCRDYADAGEQIKATLATGDTDNAAALAHKLRGIAFNLGAGELGAAAQVIEQGIKSGSEVTEQDQAQLAEAIALTRDSQRQLADYSDNESPAEALDAQQRNATFANIVAAVAENNPEALDMAQSLLENLDEAAPGYAEVAAAMAALDMYDFEQAAEQLAAAEPHFSAS</sequence>
<dbReference type="Gene3D" id="1.20.120.160">
    <property type="entry name" value="HPT domain"/>
    <property type="match status" value="1"/>
</dbReference>
<dbReference type="SUPFAM" id="SSF49785">
    <property type="entry name" value="Galactose-binding domain-like"/>
    <property type="match status" value="1"/>
</dbReference>
<dbReference type="InterPro" id="IPR008979">
    <property type="entry name" value="Galactose-bd-like_sf"/>
</dbReference>
<dbReference type="Pfam" id="PF07695">
    <property type="entry name" value="7TMR-DISM_7TM"/>
    <property type="match status" value="1"/>
</dbReference>
<feature type="transmembrane region" description="Helical" evidence="14">
    <location>
        <begin position="319"/>
        <end position="337"/>
    </location>
</feature>
<dbReference type="InterPro" id="IPR004358">
    <property type="entry name" value="Sig_transdc_His_kin-like_C"/>
</dbReference>
<keyword evidence="15" id="KW-0732">Signal</keyword>
<dbReference type="PANTHER" id="PTHR45339">
    <property type="entry name" value="HYBRID SIGNAL TRANSDUCTION HISTIDINE KINASE J"/>
    <property type="match status" value="1"/>
</dbReference>
<dbReference type="CDD" id="cd16922">
    <property type="entry name" value="HATPase_EvgS-ArcB-TorS-like"/>
    <property type="match status" value="1"/>
</dbReference>
<dbReference type="SUPFAM" id="SSF47226">
    <property type="entry name" value="Histidine-containing phosphotransfer domain, HPT domain"/>
    <property type="match status" value="1"/>
</dbReference>
<dbReference type="Pfam" id="PF00072">
    <property type="entry name" value="Response_reg"/>
    <property type="match status" value="1"/>
</dbReference>
<feature type="transmembrane region" description="Helical" evidence="14">
    <location>
        <begin position="376"/>
        <end position="393"/>
    </location>
</feature>
<dbReference type="EC" id="2.7.13.3" evidence="3"/>
<dbReference type="Pfam" id="PF01627">
    <property type="entry name" value="Hpt"/>
    <property type="match status" value="1"/>
</dbReference>
<protein>
    <recommendedName>
        <fullName evidence="3">histidine kinase</fullName>
        <ecNumber evidence="3">2.7.13.3</ecNumber>
    </recommendedName>
</protein>
<evidence type="ECO:0000256" key="4">
    <source>
        <dbReference type="ARBA" id="ARBA00022475"/>
    </source>
</evidence>
<evidence type="ECO:0000313" key="19">
    <source>
        <dbReference type="EMBL" id="MCX2982828.1"/>
    </source>
</evidence>
<feature type="domain" description="Response regulatory" evidence="17">
    <location>
        <begin position="678"/>
        <end position="794"/>
    </location>
</feature>
<evidence type="ECO:0000256" key="10">
    <source>
        <dbReference type="ARBA" id="ARBA00023012"/>
    </source>
</evidence>
<dbReference type="InterPro" id="IPR036890">
    <property type="entry name" value="HATPase_C_sf"/>
</dbReference>
<dbReference type="SUPFAM" id="SSF52172">
    <property type="entry name" value="CheY-like"/>
    <property type="match status" value="1"/>
</dbReference>
<evidence type="ECO:0000256" key="2">
    <source>
        <dbReference type="ARBA" id="ARBA00004651"/>
    </source>
</evidence>
<keyword evidence="5 13" id="KW-0597">Phosphoprotein</keyword>
<dbReference type="InterPro" id="IPR036097">
    <property type="entry name" value="HisK_dim/P_sf"/>
</dbReference>
<dbReference type="CDD" id="cd00082">
    <property type="entry name" value="HisKA"/>
    <property type="match status" value="1"/>
</dbReference>
<evidence type="ECO:0000256" key="15">
    <source>
        <dbReference type="SAM" id="SignalP"/>
    </source>
</evidence>
<evidence type="ECO:0000256" key="5">
    <source>
        <dbReference type="ARBA" id="ARBA00022553"/>
    </source>
</evidence>
<dbReference type="InterPro" id="IPR001789">
    <property type="entry name" value="Sig_transdc_resp-reg_receiver"/>
</dbReference>
<evidence type="ECO:0000259" key="17">
    <source>
        <dbReference type="PROSITE" id="PS50110"/>
    </source>
</evidence>
<feature type="signal peptide" evidence="15">
    <location>
        <begin position="1"/>
        <end position="25"/>
    </location>
</feature>
<gene>
    <name evidence="19" type="ORF">EYC98_18350</name>
</gene>
<accession>A0ABT3TKI7</accession>
<dbReference type="PROSITE" id="PS50894">
    <property type="entry name" value="HPT"/>
    <property type="match status" value="1"/>
</dbReference>
<feature type="chain" id="PRO_5047136888" description="histidine kinase" evidence="15">
    <location>
        <begin position="26"/>
        <end position="1015"/>
    </location>
</feature>
<dbReference type="InterPro" id="IPR011006">
    <property type="entry name" value="CheY-like_superfamily"/>
</dbReference>
<dbReference type="PRINTS" id="PR00344">
    <property type="entry name" value="BCTRLSENSOR"/>
</dbReference>
<dbReference type="Gene3D" id="3.40.50.2300">
    <property type="match status" value="1"/>
</dbReference>
<reference evidence="19" key="1">
    <citation type="submission" date="2019-02" db="EMBL/GenBank/DDBJ databases">
        <authorList>
            <person name="Li S.-H."/>
        </authorList>
    </citation>
    <scope>NUCLEOTIDE SEQUENCE</scope>
    <source>
        <strain evidence="19">IMCC14734</strain>
    </source>
</reference>
<dbReference type="Gene3D" id="1.10.287.130">
    <property type="match status" value="1"/>
</dbReference>
<comment type="subcellular location">
    <subcellularLocation>
        <location evidence="2">Cell membrane</location>
        <topology evidence="2">Multi-pass membrane protein</topology>
    </subcellularLocation>
</comment>
<dbReference type="CDD" id="cd17546">
    <property type="entry name" value="REC_hyHK_CKI1_RcsC-like"/>
    <property type="match status" value="1"/>
</dbReference>
<dbReference type="Gene3D" id="2.60.120.260">
    <property type="entry name" value="Galactose-binding domain-like"/>
    <property type="match status" value="1"/>
</dbReference>
<organism evidence="19 20">
    <name type="scientific">Candidatus Litorirhabdus singularis</name>
    <dbReference type="NCBI Taxonomy" id="2518993"/>
    <lineage>
        <taxon>Bacteria</taxon>
        <taxon>Pseudomonadati</taxon>
        <taxon>Pseudomonadota</taxon>
        <taxon>Gammaproteobacteria</taxon>
        <taxon>Cellvibrionales</taxon>
        <taxon>Halieaceae</taxon>
        <taxon>Candidatus Litorirhabdus</taxon>
    </lineage>
</organism>
<keyword evidence="20" id="KW-1185">Reference proteome</keyword>
<dbReference type="Pfam" id="PF02518">
    <property type="entry name" value="HATPase_c"/>
    <property type="match status" value="1"/>
</dbReference>
<evidence type="ECO:0000256" key="13">
    <source>
        <dbReference type="PROSITE-ProRule" id="PRU00169"/>
    </source>
</evidence>
<evidence type="ECO:0000256" key="9">
    <source>
        <dbReference type="ARBA" id="ARBA00022989"/>
    </source>
</evidence>
<proteinExistence type="predicted"/>
<evidence type="ECO:0000256" key="6">
    <source>
        <dbReference type="ARBA" id="ARBA00022692"/>
    </source>
</evidence>
<evidence type="ECO:0000256" key="1">
    <source>
        <dbReference type="ARBA" id="ARBA00000085"/>
    </source>
</evidence>
<dbReference type="InterPro" id="IPR003594">
    <property type="entry name" value="HATPase_dom"/>
</dbReference>
<keyword evidence="6 14" id="KW-0812">Transmembrane</keyword>
<evidence type="ECO:0000259" key="16">
    <source>
        <dbReference type="PROSITE" id="PS50109"/>
    </source>
</evidence>
<dbReference type="Pfam" id="PF00512">
    <property type="entry name" value="HisKA"/>
    <property type="match status" value="1"/>
</dbReference>
<comment type="catalytic activity">
    <reaction evidence="1">
        <text>ATP + protein L-histidine = ADP + protein N-phospho-L-histidine.</text>
        <dbReference type="EC" id="2.7.13.3"/>
    </reaction>
</comment>
<dbReference type="PROSITE" id="PS50110">
    <property type="entry name" value="RESPONSE_REGULATORY"/>
    <property type="match status" value="1"/>
</dbReference>
<evidence type="ECO:0000256" key="7">
    <source>
        <dbReference type="ARBA" id="ARBA00022741"/>
    </source>
</evidence>
<feature type="domain" description="Histidine kinase" evidence="16">
    <location>
        <begin position="434"/>
        <end position="655"/>
    </location>
</feature>
<evidence type="ECO:0000256" key="3">
    <source>
        <dbReference type="ARBA" id="ARBA00012438"/>
    </source>
</evidence>
<dbReference type="RefSeq" id="WP_279246854.1">
    <property type="nucleotide sequence ID" value="NZ_SHNN01000004.1"/>
</dbReference>
<evidence type="ECO:0000313" key="20">
    <source>
        <dbReference type="Proteomes" id="UP001143362"/>
    </source>
</evidence>
<dbReference type="InterPro" id="IPR005467">
    <property type="entry name" value="His_kinase_dom"/>
</dbReference>
<dbReference type="SMART" id="SM00448">
    <property type="entry name" value="REC"/>
    <property type="match status" value="1"/>
</dbReference>
<name>A0ABT3TKI7_9GAMM</name>
<evidence type="ECO:0000259" key="18">
    <source>
        <dbReference type="PROSITE" id="PS50894"/>
    </source>
</evidence>
<evidence type="ECO:0000256" key="8">
    <source>
        <dbReference type="ARBA" id="ARBA00022840"/>
    </source>
</evidence>
<dbReference type="Gene3D" id="3.30.565.10">
    <property type="entry name" value="Histidine kinase-like ATPase, C-terminal domain"/>
    <property type="match status" value="1"/>
</dbReference>
<keyword evidence="4" id="KW-1003">Cell membrane</keyword>
<comment type="caution">
    <text evidence="19">The sequence shown here is derived from an EMBL/GenBank/DDBJ whole genome shotgun (WGS) entry which is preliminary data.</text>
</comment>
<dbReference type="SMART" id="SM00387">
    <property type="entry name" value="HATPase_c"/>
    <property type="match status" value="1"/>
</dbReference>
<dbReference type="EMBL" id="SHNN01000004">
    <property type="protein sequence ID" value="MCX2982828.1"/>
    <property type="molecule type" value="Genomic_DNA"/>
</dbReference>
<feature type="modified residue" description="4-aspartylphosphate" evidence="13">
    <location>
        <position position="727"/>
    </location>
</feature>
<feature type="transmembrane region" description="Helical" evidence="14">
    <location>
        <begin position="349"/>
        <end position="370"/>
    </location>
</feature>
<feature type="transmembrane region" description="Helical" evidence="14">
    <location>
        <begin position="197"/>
        <end position="216"/>
    </location>
</feature>
<evidence type="ECO:0000256" key="14">
    <source>
        <dbReference type="SAM" id="Phobius"/>
    </source>
</evidence>
<keyword evidence="7" id="KW-0547">Nucleotide-binding</keyword>
<dbReference type="Proteomes" id="UP001143362">
    <property type="component" value="Unassembled WGS sequence"/>
</dbReference>
<dbReference type="InterPro" id="IPR011623">
    <property type="entry name" value="7TMR_DISM_rcpt_extracell_dom1"/>
</dbReference>
<dbReference type="InterPro" id="IPR008207">
    <property type="entry name" value="Sig_transdc_His_kin_Hpt_dom"/>
</dbReference>